<keyword evidence="4" id="KW-0472">Membrane</keyword>
<keyword evidence="4" id="KW-1133">Transmembrane helix</keyword>
<evidence type="ECO:0000256" key="4">
    <source>
        <dbReference type="SAM" id="Phobius"/>
    </source>
</evidence>
<evidence type="ECO:0000313" key="6">
    <source>
        <dbReference type="Proteomes" id="UP000549617"/>
    </source>
</evidence>
<dbReference type="InterPro" id="IPR029044">
    <property type="entry name" value="Nucleotide-diphossugar_trans"/>
</dbReference>
<dbReference type="EMBL" id="JACIJC010000004">
    <property type="protein sequence ID" value="MBB5686636.1"/>
    <property type="molecule type" value="Genomic_DNA"/>
</dbReference>
<name>A0A7W9AJJ9_9SPHN</name>
<reference evidence="5 6" key="1">
    <citation type="submission" date="2020-08" db="EMBL/GenBank/DDBJ databases">
        <title>Genomic Encyclopedia of Type Strains, Phase IV (KMG-IV): sequencing the most valuable type-strain genomes for metagenomic binning, comparative biology and taxonomic classification.</title>
        <authorList>
            <person name="Goeker M."/>
        </authorList>
    </citation>
    <scope>NUCLEOTIDE SEQUENCE [LARGE SCALE GENOMIC DNA]</scope>
    <source>
        <strain evidence="5 6">DSM 25079</strain>
    </source>
</reference>
<dbReference type="CDD" id="cd06438">
    <property type="entry name" value="EpsO_like"/>
    <property type="match status" value="1"/>
</dbReference>
<organism evidence="5 6">
    <name type="scientific">Sphingobium boeckii</name>
    <dbReference type="NCBI Taxonomy" id="1082345"/>
    <lineage>
        <taxon>Bacteria</taxon>
        <taxon>Pseudomonadati</taxon>
        <taxon>Pseudomonadota</taxon>
        <taxon>Alphaproteobacteria</taxon>
        <taxon>Sphingomonadales</taxon>
        <taxon>Sphingomonadaceae</taxon>
        <taxon>Sphingobium</taxon>
    </lineage>
</organism>
<comment type="caution">
    <text evidence="5">The sequence shown here is derived from an EMBL/GenBank/DDBJ whole genome shotgun (WGS) entry which is preliminary data.</text>
</comment>
<dbReference type="Gene3D" id="3.90.550.10">
    <property type="entry name" value="Spore Coat Polysaccharide Biosynthesis Protein SpsA, Chain A"/>
    <property type="match status" value="1"/>
</dbReference>
<comment type="similarity">
    <text evidence="1">Belongs to the glycosyltransferase 2 family.</text>
</comment>
<evidence type="ECO:0000256" key="1">
    <source>
        <dbReference type="ARBA" id="ARBA00006739"/>
    </source>
</evidence>
<feature type="transmembrane region" description="Helical" evidence="4">
    <location>
        <begin position="326"/>
        <end position="347"/>
    </location>
</feature>
<keyword evidence="6" id="KW-1185">Reference proteome</keyword>
<sequence>MTGAGLVAWLAALPTGAMFSVFLTEVTAGLVKRFDGTRESQALGRTIVLMPAHDEAAGIERTIAEVLPRLPDGAQLLIVADNCCDNTAALARAAHCAVIERHDPAHRGKGYALAFGRDHLCANPPDCVIVLDADCVPEPKALALLAAEATRTGKPAQACYLMQPNRIASPMVQISNFAFLIKNLVRQRGASALGAPALLTGTGMAFPWAIFKDAPLASGNIVEDLALGVDLSRAGHAPRFLEQARVWSVAASEGDTLTQRTRWEHGFVATARSHGLPLALEGLRRGRWPLFWLGLHLLVPPLALLFMAGTVVLTMLLLLMLAGAGFGPALLLFSMMAASGLAILLAWRGFGRAMIAPGALLRLPLYALWKIPVYLKLVRGAETNWVRTKRPEE</sequence>
<feature type="transmembrane region" description="Helical" evidence="4">
    <location>
        <begin position="290"/>
        <end position="320"/>
    </location>
</feature>
<keyword evidence="2" id="KW-0328">Glycosyltransferase</keyword>
<accession>A0A7W9AJJ9</accession>
<dbReference type="AlphaFoldDB" id="A0A7W9AJJ9"/>
<dbReference type="Pfam" id="PF13641">
    <property type="entry name" value="Glyco_tranf_2_3"/>
    <property type="match status" value="1"/>
</dbReference>
<keyword evidence="3 5" id="KW-0808">Transferase</keyword>
<dbReference type="Proteomes" id="UP000549617">
    <property type="component" value="Unassembled WGS sequence"/>
</dbReference>
<evidence type="ECO:0000256" key="3">
    <source>
        <dbReference type="ARBA" id="ARBA00022679"/>
    </source>
</evidence>
<feature type="transmembrane region" description="Helical" evidence="4">
    <location>
        <begin position="6"/>
        <end position="31"/>
    </location>
</feature>
<dbReference type="PANTHER" id="PTHR43630">
    <property type="entry name" value="POLY-BETA-1,6-N-ACETYL-D-GLUCOSAMINE SYNTHASE"/>
    <property type="match status" value="1"/>
</dbReference>
<evidence type="ECO:0000256" key="2">
    <source>
        <dbReference type="ARBA" id="ARBA00022676"/>
    </source>
</evidence>
<evidence type="ECO:0000313" key="5">
    <source>
        <dbReference type="EMBL" id="MBB5686636.1"/>
    </source>
</evidence>
<protein>
    <submittedName>
        <fullName evidence="5">Cellulose synthase/poly-beta-1,6-N-acetylglucosamine synthase-like glycosyltransferase</fullName>
    </submittedName>
</protein>
<proteinExistence type="inferred from homology"/>
<dbReference type="PANTHER" id="PTHR43630:SF1">
    <property type="entry name" value="POLY-BETA-1,6-N-ACETYL-D-GLUCOSAMINE SYNTHASE"/>
    <property type="match status" value="1"/>
</dbReference>
<dbReference type="GO" id="GO:0016757">
    <property type="term" value="F:glycosyltransferase activity"/>
    <property type="evidence" value="ECO:0007669"/>
    <property type="project" value="UniProtKB-KW"/>
</dbReference>
<keyword evidence="4" id="KW-0812">Transmembrane</keyword>
<gene>
    <name evidence="5" type="ORF">FHS49_002660</name>
</gene>
<dbReference type="RefSeq" id="WP_184019243.1">
    <property type="nucleotide sequence ID" value="NZ_JACIJC010000004.1"/>
</dbReference>
<dbReference type="SUPFAM" id="SSF53448">
    <property type="entry name" value="Nucleotide-diphospho-sugar transferases"/>
    <property type="match status" value="1"/>
</dbReference>